<dbReference type="EMBL" id="CP023700">
    <property type="protein sequence ID" value="QEU83624.1"/>
    <property type="molecule type" value="Genomic_DNA"/>
</dbReference>
<proteinExistence type="predicted"/>
<evidence type="ECO:0000313" key="2">
    <source>
        <dbReference type="EMBL" id="QEU83624.1"/>
    </source>
</evidence>
<evidence type="ECO:0000256" key="1">
    <source>
        <dbReference type="SAM" id="MobiDB-lite"/>
    </source>
</evidence>
<dbReference type="Proteomes" id="UP000327143">
    <property type="component" value="Chromosome"/>
</dbReference>
<organism evidence="2 3">
    <name type="scientific">Streptomyces viridosporus T7A</name>
    <dbReference type="NCBI Taxonomy" id="665577"/>
    <lineage>
        <taxon>Bacteria</taxon>
        <taxon>Bacillati</taxon>
        <taxon>Actinomycetota</taxon>
        <taxon>Actinomycetes</taxon>
        <taxon>Kitasatosporales</taxon>
        <taxon>Streptomycetaceae</taxon>
        <taxon>Streptomyces</taxon>
    </lineage>
</organism>
<reference evidence="2 3" key="1">
    <citation type="submission" date="2017-09" db="EMBL/GenBank/DDBJ databases">
        <authorList>
            <person name="Lee N."/>
            <person name="Cho B.-K."/>
        </authorList>
    </citation>
    <scope>NUCLEOTIDE SEQUENCE [LARGE SCALE GENOMIC DNA]</scope>
    <source>
        <strain evidence="2 3">ATCC 39115</strain>
    </source>
</reference>
<protein>
    <recommendedName>
        <fullName evidence="4">Lipoprotein</fullName>
    </recommendedName>
</protein>
<keyword evidence="3" id="KW-1185">Reference proteome</keyword>
<name>A0ABX6A792_STRVD</name>
<accession>A0ABX6A792</accession>
<evidence type="ECO:0008006" key="4">
    <source>
        <dbReference type="Google" id="ProtNLM"/>
    </source>
</evidence>
<gene>
    <name evidence="2" type="ORF">CP969_01945</name>
</gene>
<feature type="region of interest" description="Disordered" evidence="1">
    <location>
        <begin position="19"/>
        <end position="56"/>
    </location>
</feature>
<sequence>MHLSIKHPLLTVRVPGSAPKAADLRVGGPADPTRTDWPPCGRHRAPAPGKGKSSMRTVRVAPGTRRAIRPVVSMTSITAIAAALLTAGCSAGLADSTAHVTPTPPAIAATSTTPATGYDGLTGLPLSAYGTSEQDDVLLYRTNEALVARCMQNRGYTSYSGQKKTQTAAKTKEEKEAIRPAGAWGYIGSATAKRLGFHVAVSLPATQGPTGQELKDYNACWDKADKQVPSLAGTRGWKLTQDLFGQSFQQAAADSRVGAARERWSACMSTAGHPADDPEELANGFLNAKKATAKEIAAATADETCTRSSNLAAVYFAVLTGYQQQLISANAKVLTGYKKQVQAQVDRAAHLLAASDTT</sequence>
<evidence type="ECO:0000313" key="3">
    <source>
        <dbReference type="Proteomes" id="UP000327143"/>
    </source>
</evidence>